<dbReference type="EMBL" id="AP012338">
    <property type="protein sequence ID" value="BAM02548.1"/>
    <property type="molecule type" value="Genomic_DNA"/>
</dbReference>
<evidence type="ECO:0000259" key="3">
    <source>
        <dbReference type="PROSITE" id="PS50887"/>
    </source>
</evidence>
<evidence type="ECO:0000256" key="2">
    <source>
        <dbReference type="ARBA" id="ARBA00034247"/>
    </source>
</evidence>
<dbReference type="InterPro" id="IPR050469">
    <property type="entry name" value="Diguanylate_Cyclase"/>
</dbReference>
<dbReference type="GO" id="GO:1902201">
    <property type="term" value="P:negative regulation of bacterial-type flagellum-dependent cell motility"/>
    <property type="evidence" value="ECO:0007669"/>
    <property type="project" value="TreeGrafter"/>
</dbReference>
<dbReference type="PANTHER" id="PTHR45138">
    <property type="entry name" value="REGULATORY COMPONENTS OF SENSORY TRANSDUCTION SYSTEM"/>
    <property type="match status" value="1"/>
</dbReference>
<dbReference type="AlphaFoldDB" id="I0IBB0"/>
<dbReference type="FunFam" id="3.30.70.270:FF:000001">
    <property type="entry name" value="Diguanylate cyclase domain protein"/>
    <property type="match status" value="1"/>
</dbReference>
<dbReference type="Proteomes" id="UP000007881">
    <property type="component" value="Chromosome"/>
</dbReference>
<dbReference type="Gene3D" id="3.30.70.270">
    <property type="match status" value="1"/>
</dbReference>
<sequence>MEQASGENADAGAALLERLLGSPRMPSLPAVAAEVLDLVEEEEVDLARVAETITKDPALATRVLRTVNSSFYGQAYAVGTVNHALVVLGLRAVKTLTLGFSLVGVFNEGSQSSEAFDVPGYWRRSLLSAVAAKQLAEAARLESTEECFLGGLLRDVGVLCLQQSLGAEYEEVLAEGAPPAGPWGEPLARAEAGALGADHATLAADLCKRWRLPVLLTALIRHHHRPQEAPEDHRLACACVHAGGLASSVFMAADAEGTDGDATAAGTALARFREAVDGLADQAGFPMDAEAIIDGVHNRTAEMRRLFDLPATEAIDGADLLRRARAAQEAVALASARQADLLERESQQLREDAEVDALTGLPNRRRFDRELAGYCSHSDGSFALVMLDIDHFKSVNDTHGHDAGDAILSAVASITEAAVASEPASEGGPIVCRLGGEEFALLVPGVDLLAAARLADRVRRAVEAAVTPLPAGGDLGVTLSAGVCAGRSGAMPRELYKLADRALYAAKDGGRNTIRAFREAA</sequence>
<proteinExistence type="predicted"/>
<dbReference type="InterPro" id="IPR013976">
    <property type="entry name" value="HDOD"/>
</dbReference>
<evidence type="ECO:0000256" key="1">
    <source>
        <dbReference type="ARBA" id="ARBA00012528"/>
    </source>
</evidence>
<dbReference type="InterPro" id="IPR029787">
    <property type="entry name" value="Nucleotide_cyclase"/>
</dbReference>
<dbReference type="KEGG" id="phm:PSMK_03890"/>
<protein>
    <recommendedName>
        <fullName evidence="1">diguanylate cyclase</fullName>
        <ecNumber evidence="1">2.7.7.65</ecNumber>
    </recommendedName>
</protein>
<name>I0IBB0_PHYMF</name>
<dbReference type="InterPro" id="IPR043128">
    <property type="entry name" value="Rev_trsase/Diguanyl_cyclase"/>
</dbReference>
<dbReference type="PROSITE" id="PS51833">
    <property type="entry name" value="HDOD"/>
    <property type="match status" value="1"/>
</dbReference>
<dbReference type="NCBIfam" id="TIGR00254">
    <property type="entry name" value="GGDEF"/>
    <property type="match status" value="1"/>
</dbReference>
<dbReference type="SMART" id="SM00267">
    <property type="entry name" value="GGDEF"/>
    <property type="match status" value="1"/>
</dbReference>
<keyword evidence="6" id="KW-1185">Reference proteome</keyword>
<dbReference type="Pfam" id="PF00990">
    <property type="entry name" value="GGDEF"/>
    <property type="match status" value="1"/>
</dbReference>
<dbReference type="Pfam" id="PF08668">
    <property type="entry name" value="HDOD"/>
    <property type="match status" value="1"/>
</dbReference>
<reference evidence="5 6" key="1">
    <citation type="submission" date="2012-02" db="EMBL/GenBank/DDBJ databases">
        <title>Complete genome sequence of Phycisphaera mikurensis NBRC 102666.</title>
        <authorList>
            <person name="Ankai A."/>
            <person name="Hosoyama A."/>
            <person name="Terui Y."/>
            <person name="Sekine M."/>
            <person name="Fukai R."/>
            <person name="Kato Y."/>
            <person name="Nakamura S."/>
            <person name="Yamada-Narita S."/>
            <person name="Kawakoshi A."/>
            <person name="Fukunaga Y."/>
            <person name="Yamazaki S."/>
            <person name="Fujita N."/>
        </authorList>
    </citation>
    <scope>NUCLEOTIDE SEQUENCE [LARGE SCALE GENOMIC DNA]</scope>
    <source>
        <strain evidence="6">NBRC 102666 / KCTC 22515 / FYK2301M01</strain>
    </source>
</reference>
<dbReference type="OrthoDB" id="243535at2"/>
<dbReference type="SUPFAM" id="SSF55073">
    <property type="entry name" value="Nucleotide cyclase"/>
    <property type="match status" value="1"/>
</dbReference>
<dbReference type="STRING" id="1142394.PSMK_03890"/>
<dbReference type="GO" id="GO:0043709">
    <property type="term" value="P:cell adhesion involved in single-species biofilm formation"/>
    <property type="evidence" value="ECO:0007669"/>
    <property type="project" value="TreeGrafter"/>
</dbReference>
<gene>
    <name evidence="5" type="ordered locus">PSMK_03890</name>
</gene>
<dbReference type="eggNOG" id="COG1639">
    <property type="taxonomic scope" value="Bacteria"/>
</dbReference>
<organism evidence="5 6">
    <name type="scientific">Phycisphaera mikurensis (strain NBRC 102666 / KCTC 22515 / FYK2301M01)</name>
    <dbReference type="NCBI Taxonomy" id="1142394"/>
    <lineage>
        <taxon>Bacteria</taxon>
        <taxon>Pseudomonadati</taxon>
        <taxon>Planctomycetota</taxon>
        <taxon>Phycisphaerae</taxon>
        <taxon>Phycisphaerales</taxon>
        <taxon>Phycisphaeraceae</taxon>
        <taxon>Phycisphaera</taxon>
    </lineage>
</organism>
<feature type="domain" description="GGDEF" evidence="3">
    <location>
        <begin position="380"/>
        <end position="519"/>
    </location>
</feature>
<accession>I0IBB0</accession>
<dbReference type="Gene3D" id="1.10.3210.10">
    <property type="entry name" value="Hypothetical protein af1432"/>
    <property type="match status" value="1"/>
</dbReference>
<dbReference type="HOGENOM" id="CLU_019124_1_0_0"/>
<dbReference type="InterPro" id="IPR000160">
    <property type="entry name" value="GGDEF_dom"/>
</dbReference>
<dbReference type="EC" id="2.7.7.65" evidence="1"/>
<dbReference type="PROSITE" id="PS50887">
    <property type="entry name" value="GGDEF"/>
    <property type="match status" value="1"/>
</dbReference>
<dbReference type="RefSeq" id="WP_014435768.1">
    <property type="nucleotide sequence ID" value="NC_017080.1"/>
</dbReference>
<dbReference type="eggNOG" id="COG3706">
    <property type="taxonomic scope" value="Bacteria"/>
</dbReference>
<dbReference type="PANTHER" id="PTHR45138:SF9">
    <property type="entry name" value="DIGUANYLATE CYCLASE DGCM-RELATED"/>
    <property type="match status" value="1"/>
</dbReference>
<evidence type="ECO:0000259" key="4">
    <source>
        <dbReference type="PROSITE" id="PS51833"/>
    </source>
</evidence>
<evidence type="ECO:0000313" key="5">
    <source>
        <dbReference type="EMBL" id="BAM02548.1"/>
    </source>
</evidence>
<evidence type="ECO:0000313" key="6">
    <source>
        <dbReference type="Proteomes" id="UP000007881"/>
    </source>
</evidence>
<dbReference type="SUPFAM" id="SSF109604">
    <property type="entry name" value="HD-domain/PDEase-like"/>
    <property type="match status" value="1"/>
</dbReference>
<dbReference type="CDD" id="cd01949">
    <property type="entry name" value="GGDEF"/>
    <property type="match status" value="1"/>
</dbReference>
<comment type="catalytic activity">
    <reaction evidence="2">
        <text>2 GTP = 3',3'-c-di-GMP + 2 diphosphate</text>
        <dbReference type="Rhea" id="RHEA:24898"/>
        <dbReference type="ChEBI" id="CHEBI:33019"/>
        <dbReference type="ChEBI" id="CHEBI:37565"/>
        <dbReference type="ChEBI" id="CHEBI:58805"/>
        <dbReference type="EC" id="2.7.7.65"/>
    </reaction>
</comment>
<dbReference type="GO" id="GO:0005886">
    <property type="term" value="C:plasma membrane"/>
    <property type="evidence" value="ECO:0007669"/>
    <property type="project" value="TreeGrafter"/>
</dbReference>
<dbReference type="GO" id="GO:0052621">
    <property type="term" value="F:diguanylate cyclase activity"/>
    <property type="evidence" value="ECO:0007669"/>
    <property type="project" value="UniProtKB-EC"/>
</dbReference>
<feature type="domain" description="HDOD" evidence="4">
    <location>
        <begin position="25"/>
        <end position="226"/>
    </location>
</feature>